<feature type="compositionally biased region" description="Basic and acidic residues" evidence="1">
    <location>
        <begin position="752"/>
        <end position="761"/>
    </location>
</feature>
<dbReference type="PANTHER" id="PTHR21219:SF4">
    <property type="entry name" value="PID DOMAIN-CONTAINING PROTEIN"/>
    <property type="match status" value="1"/>
</dbReference>
<feature type="compositionally biased region" description="Polar residues" evidence="1">
    <location>
        <begin position="577"/>
        <end position="588"/>
    </location>
</feature>
<proteinExistence type="predicted"/>
<accession>A0AAV2AK10</accession>
<comment type="caution">
    <text evidence="2">The sequence shown here is derived from an EMBL/GenBank/DDBJ whole genome shotgun (WGS) entry which is preliminary data.</text>
</comment>
<feature type="region of interest" description="Disordered" evidence="1">
    <location>
        <begin position="493"/>
        <end position="609"/>
    </location>
</feature>
<feature type="compositionally biased region" description="Low complexity" evidence="1">
    <location>
        <begin position="733"/>
        <end position="742"/>
    </location>
</feature>
<dbReference type="AlphaFoldDB" id="A0AAV2AK10"/>
<evidence type="ECO:0008006" key="4">
    <source>
        <dbReference type="Google" id="ProtNLM"/>
    </source>
</evidence>
<feature type="compositionally biased region" description="Low complexity" evidence="1">
    <location>
        <begin position="673"/>
        <end position="697"/>
    </location>
</feature>
<feature type="compositionally biased region" description="Basic residues" evidence="1">
    <location>
        <begin position="589"/>
        <end position="601"/>
    </location>
</feature>
<evidence type="ECO:0000313" key="3">
    <source>
        <dbReference type="Proteomes" id="UP001497382"/>
    </source>
</evidence>
<reference evidence="2 3" key="1">
    <citation type="submission" date="2024-04" db="EMBL/GenBank/DDBJ databases">
        <authorList>
            <person name="Rising A."/>
            <person name="Reimegard J."/>
            <person name="Sonavane S."/>
            <person name="Akerstrom W."/>
            <person name="Nylinder S."/>
            <person name="Hedman E."/>
            <person name="Kallberg Y."/>
        </authorList>
    </citation>
    <scope>NUCLEOTIDE SEQUENCE [LARGE SCALE GENOMIC DNA]</scope>
</reference>
<feature type="compositionally biased region" description="Basic residues" evidence="1">
    <location>
        <begin position="714"/>
        <end position="732"/>
    </location>
</feature>
<protein>
    <recommendedName>
        <fullName evidence="4">PID domain-containing protein</fullName>
    </recommendedName>
</protein>
<keyword evidence="3" id="KW-1185">Reference proteome</keyword>
<feature type="region of interest" description="Disordered" evidence="1">
    <location>
        <begin position="213"/>
        <end position="241"/>
    </location>
</feature>
<dbReference type="EMBL" id="CAXIEN010000177">
    <property type="protein sequence ID" value="CAL1284217.1"/>
    <property type="molecule type" value="Genomic_DNA"/>
</dbReference>
<organism evidence="2 3">
    <name type="scientific">Larinioides sclopetarius</name>
    <dbReference type="NCBI Taxonomy" id="280406"/>
    <lineage>
        <taxon>Eukaryota</taxon>
        <taxon>Metazoa</taxon>
        <taxon>Ecdysozoa</taxon>
        <taxon>Arthropoda</taxon>
        <taxon>Chelicerata</taxon>
        <taxon>Arachnida</taxon>
        <taxon>Araneae</taxon>
        <taxon>Araneomorphae</taxon>
        <taxon>Entelegynae</taxon>
        <taxon>Araneoidea</taxon>
        <taxon>Araneidae</taxon>
        <taxon>Larinioides</taxon>
    </lineage>
</organism>
<feature type="region of interest" description="Disordered" evidence="1">
    <location>
        <begin position="650"/>
        <end position="770"/>
    </location>
</feature>
<dbReference type="Proteomes" id="UP001497382">
    <property type="component" value="Unassembled WGS sequence"/>
</dbReference>
<dbReference type="PANTHER" id="PTHR21219">
    <property type="entry name" value="FI19613P1"/>
    <property type="match status" value="1"/>
</dbReference>
<evidence type="ECO:0000313" key="2">
    <source>
        <dbReference type="EMBL" id="CAL1284217.1"/>
    </source>
</evidence>
<sequence length="798" mass="88446">MSLDSDLAAGFQVKYLGSISFTRKKRQPLKGIVSLQRPLLDLYTEARRRGENHRSIHPLALTQHLEICDYGLVVAEGTNRGETVITKVITPLSNVILWAAVRFHARIIKKRVFGAAFVPLACSDGVLDHKSYICLASKQRFLVSLTHPSVFACIYRSVSSPTTFECHAFVCATAEDALAVAGLATLASQQNDLPSVRRSLYLDHQPRRRIAASVDSGTDYYTPSDVTPAPREDDDRGYGPPFRENVIVRTDTEEESNSYASVIKAASPNIGRRRFGMGARSYRAKPRKRFMNHREARALIGRCGVPGRPLPEDEELWRASLPPHVRNQDLLEDQHRLTPAYDQSEPDQAPSELTTTPDTQYRNISTMTESRPVEPIANKETDVKEAYLVQPTEVLAETIDLSSESALSAHSSASSTAGWRPLLPADAPTADPPLIKYTYFGYETYARPTDANRKVSGESANGSSEFGGQCVVKPPLVEIHDNAGRTSITKRMVEQRRPKTRKAHQKSGDSHKEGVIKGNGTGKVTINVPYNNLRPESRNSSTSSRTVPHGVRSFHKNGHVRNWSSLSQTSASSSSSYRGMTTLPTTSHRSSHKGQQHHPQKVIRWSSEDRLPRRQSGGFFLSLKRLSIQSLTKAKHKTGKFISSMKTRLMGTKRSSADGSEDSAYDTSEVCLSPSGRQGSSSPSRQPAQRNAARRQQSWSFHDLRSAAVEKPVVRRNHNAHHRRKHRRRSRKAGQSSSSSDSGVEAAYHSDNSGRKSEPGRLTKGSGITRVQVQHGMGTGTFERWSNTNIQDELGYIP</sequence>
<feature type="compositionally biased region" description="Low complexity" evidence="1">
    <location>
        <begin position="564"/>
        <end position="576"/>
    </location>
</feature>
<gene>
    <name evidence="2" type="ORF">LARSCL_LOCUS13032</name>
</gene>
<evidence type="ECO:0000256" key="1">
    <source>
        <dbReference type="SAM" id="MobiDB-lite"/>
    </source>
</evidence>
<feature type="compositionally biased region" description="Polar residues" evidence="1">
    <location>
        <begin position="215"/>
        <end position="225"/>
    </location>
</feature>
<feature type="compositionally biased region" description="Basic and acidic residues" evidence="1">
    <location>
        <begin position="506"/>
        <end position="515"/>
    </location>
</feature>
<name>A0AAV2AK10_9ARAC</name>